<gene>
    <name evidence="1" type="ORF">SAMN05421578_101291</name>
</gene>
<protein>
    <submittedName>
        <fullName evidence="1">Uncharacterized protein</fullName>
    </submittedName>
</protein>
<dbReference type="EMBL" id="FTNK01000001">
    <property type="protein sequence ID" value="SIQ34004.1"/>
    <property type="molecule type" value="Genomic_DNA"/>
</dbReference>
<organism evidence="1 2">
    <name type="scientific">Paenibacillus macquariensis</name>
    <dbReference type="NCBI Taxonomy" id="948756"/>
    <lineage>
        <taxon>Bacteria</taxon>
        <taxon>Bacillati</taxon>
        <taxon>Bacillota</taxon>
        <taxon>Bacilli</taxon>
        <taxon>Bacillales</taxon>
        <taxon>Paenibacillaceae</taxon>
        <taxon>Paenibacillus</taxon>
    </lineage>
</organism>
<dbReference type="RefSeq" id="WP_068589911.1">
    <property type="nucleotide sequence ID" value="NZ_FTNK01000001.1"/>
</dbReference>
<comment type="caution">
    <text evidence="1">The sequence shown here is derived from an EMBL/GenBank/DDBJ whole genome shotgun (WGS) entry which is preliminary data.</text>
</comment>
<keyword evidence="2" id="KW-1185">Reference proteome</keyword>
<evidence type="ECO:0000313" key="2">
    <source>
        <dbReference type="Proteomes" id="UP000186666"/>
    </source>
</evidence>
<accession>A0ABY1JKD0</accession>
<name>A0ABY1JKD0_9BACL</name>
<proteinExistence type="predicted"/>
<evidence type="ECO:0000313" key="1">
    <source>
        <dbReference type="EMBL" id="SIQ34004.1"/>
    </source>
</evidence>
<dbReference type="Proteomes" id="UP000186666">
    <property type="component" value="Unassembled WGS sequence"/>
</dbReference>
<reference evidence="1 2" key="1">
    <citation type="submission" date="2017-01" db="EMBL/GenBank/DDBJ databases">
        <authorList>
            <person name="Varghese N."/>
            <person name="Submissions S."/>
        </authorList>
    </citation>
    <scope>NUCLEOTIDE SEQUENCE [LARGE SCALE GENOMIC DNA]</scope>
    <source>
        <strain evidence="1 2">ATCC 23464</strain>
    </source>
</reference>
<sequence>MIDVNVKKGEEVQDWNDNEQKKIVVNNEKIKAKNMPNMGSKIYILKDEETNKKLVSNFEDVMVKIFVNYIKTTNYLERNDK</sequence>